<accession>A0ABP8HI75</accession>
<dbReference type="RefSeq" id="WP_345257325.1">
    <property type="nucleotide sequence ID" value="NZ_BAABGY010000011.1"/>
</dbReference>
<dbReference type="Proteomes" id="UP001501725">
    <property type="component" value="Unassembled WGS sequence"/>
</dbReference>
<name>A0ABP8HI75_9BACT</name>
<proteinExistence type="predicted"/>
<evidence type="ECO:0000313" key="1">
    <source>
        <dbReference type="EMBL" id="GAA4339718.1"/>
    </source>
</evidence>
<dbReference type="EMBL" id="BAABGY010000011">
    <property type="protein sequence ID" value="GAA4339718.1"/>
    <property type="molecule type" value="Genomic_DNA"/>
</dbReference>
<protein>
    <submittedName>
        <fullName evidence="1">Uncharacterized protein</fullName>
    </submittedName>
</protein>
<gene>
    <name evidence="1" type="ORF">GCM10023184_37020</name>
</gene>
<reference evidence="2" key="1">
    <citation type="journal article" date="2019" name="Int. J. Syst. Evol. Microbiol.">
        <title>The Global Catalogue of Microorganisms (GCM) 10K type strain sequencing project: providing services to taxonomists for standard genome sequencing and annotation.</title>
        <authorList>
            <consortium name="The Broad Institute Genomics Platform"/>
            <consortium name="The Broad Institute Genome Sequencing Center for Infectious Disease"/>
            <person name="Wu L."/>
            <person name="Ma J."/>
        </authorList>
    </citation>
    <scope>NUCLEOTIDE SEQUENCE [LARGE SCALE GENOMIC DNA]</scope>
    <source>
        <strain evidence="2">JCM 17919</strain>
    </source>
</reference>
<comment type="caution">
    <text evidence="1">The sequence shown here is derived from an EMBL/GenBank/DDBJ whole genome shotgun (WGS) entry which is preliminary data.</text>
</comment>
<sequence length="276" mass="32132">MTTRYALLDTSLLIWDKESFEANRPSYYRLMSTLPSLFDGLIKYNVPILLKGELGVEVFTSFPYDKIPNEHISFQTATLNFLSKANFVDFTRVNGHTITSDPNQIKGHFNDNVKEEVQALITYIHADNQPNKWIITHEEFWPPEKESLLLRNSYDCLVERFEAESEKDLYNRLGVFKRLFDHHNKHDAFNSGGKDSRGEEVSGLSCYNERDRDTTSAQDILDKAFEFEGMLLGYDRKNGTYVEFRHTTANLYHAHDVKLDKLMIQRIKKQYPNVEG</sequence>
<evidence type="ECO:0000313" key="2">
    <source>
        <dbReference type="Proteomes" id="UP001501725"/>
    </source>
</evidence>
<organism evidence="1 2">
    <name type="scientific">Flaviaesturariibacter amylovorans</name>
    <dbReference type="NCBI Taxonomy" id="1084520"/>
    <lineage>
        <taxon>Bacteria</taxon>
        <taxon>Pseudomonadati</taxon>
        <taxon>Bacteroidota</taxon>
        <taxon>Chitinophagia</taxon>
        <taxon>Chitinophagales</taxon>
        <taxon>Chitinophagaceae</taxon>
        <taxon>Flaviaestuariibacter</taxon>
    </lineage>
</organism>
<keyword evidence="2" id="KW-1185">Reference proteome</keyword>